<dbReference type="Pfam" id="PF06808">
    <property type="entry name" value="DctM"/>
    <property type="match status" value="1"/>
</dbReference>
<dbReference type="OrthoDB" id="9796052at2"/>
<dbReference type="GO" id="GO:0005886">
    <property type="term" value="C:plasma membrane"/>
    <property type="evidence" value="ECO:0007669"/>
    <property type="project" value="UniProtKB-SubCell"/>
</dbReference>
<dbReference type="PANTHER" id="PTHR33362:SF7">
    <property type="entry name" value="SLL1103 PROTEIN"/>
    <property type="match status" value="1"/>
</dbReference>
<keyword evidence="7" id="KW-0813">Transport</keyword>
<feature type="transmembrane region" description="Helical" evidence="7">
    <location>
        <begin position="171"/>
        <end position="197"/>
    </location>
</feature>
<reference evidence="9 10" key="1">
    <citation type="submission" date="2014-02" db="EMBL/GenBank/DDBJ databases">
        <title>Draft Genome of Hylemonella gracilis isolated from the Niagara River.</title>
        <authorList>
            <person name="Pawlowski D.R."/>
            <person name="Koudelka G.B."/>
        </authorList>
    </citation>
    <scope>NUCLEOTIDE SEQUENCE [LARGE SCALE GENOMIC DNA]</scope>
    <source>
        <strain evidence="9 10">Niagara R</strain>
    </source>
</reference>
<dbReference type="RefSeq" id="WP_035603739.1">
    <property type="nucleotide sequence ID" value="NZ_JEMG01000001.1"/>
</dbReference>
<sequence>MFEPQTYAIFMLVGFFALLMIGVPVATTLAVTGFVFGYLGFGDGLFALLPARFYGVVAGYQWMSIPLFVFMGVMLEKSRLADDLLDVMGHIAGGVRGGMGVGIILFGVLMGATTGIVGATVITLGLLTLPTLIKRGYDKSIAAGAICASGTLGQIIPPSLILILLSDIMQLSVGTLFAAAVGPGMLLAAVYIIYLLVRGWMNPALMPPIPQDERDAVSRGELWKRFWKVVVPPILLVVAVLGSIVGGIAAPTEAASMGAVGAMLIAAGARRLTLKMLKDVALETSKITAMMMLILMMAQVFALAFRGLHGEDLISDMFELLPGGVNSDIWFMMALIFVLGFFIEWIEISYIAVPLFMPVLLSQGVDPVWLAMLITVNLQSSFLTPPFGWALFYLKGVAPPEVTIKDIYKGVVPFIVMQAITLAMVFFYPQIALWLPKVIGW</sequence>
<feature type="transmembrane region" description="Helical" evidence="7">
    <location>
        <begin position="286"/>
        <end position="309"/>
    </location>
</feature>
<feature type="transmembrane region" description="Helical" evidence="7">
    <location>
        <begin position="229"/>
        <end position="249"/>
    </location>
</feature>
<comment type="function">
    <text evidence="7">Part of the tripartite ATP-independent periplasmic (TRAP) transport system.</text>
</comment>
<dbReference type="STRING" id="1458275.AZ34_00800"/>
<accession>A0A016XCB8</accession>
<dbReference type="InterPro" id="IPR004681">
    <property type="entry name" value="TRAP_DctM"/>
</dbReference>
<comment type="subunit">
    <text evidence="7">The complex comprises the extracytoplasmic solute receptor protein and the two transmembrane proteins.</text>
</comment>
<keyword evidence="3 7" id="KW-0997">Cell inner membrane</keyword>
<keyword evidence="4 7" id="KW-0812">Transmembrane</keyword>
<keyword evidence="6 7" id="KW-0472">Membrane</keyword>
<organism evidence="9 10">
    <name type="scientific">Hylemonella gracilis str. Niagara R</name>
    <dbReference type="NCBI Taxonomy" id="1458275"/>
    <lineage>
        <taxon>Bacteria</taxon>
        <taxon>Pseudomonadati</taxon>
        <taxon>Pseudomonadota</taxon>
        <taxon>Betaproteobacteria</taxon>
        <taxon>Burkholderiales</taxon>
        <taxon>Comamonadaceae</taxon>
        <taxon>Hylemonella</taxon>
    </lineage>
</organism>
<comment type="similarity">
    <text evidence="7">Belongs to the TRAP transporter large permease family.</text>
</comment>
<proteinExistence type="inferred from homology"/>
<keyword evidence="2" id="KW-1003">Cell membrane</keyword>
<evidence type="ECO:0000256" key="6">
    <source>
        <dbReference type="ARBA" id="ARBA00023136"/>
    </source>
</evidence>
<feature type="transmembrane region" description="Helical" evidence="7">
    <location>
        <begin position="141"/>
        <end position="165"/>
    </location>
</feature>
<comment type="subcellular location">
    <subcellularLocation>
        <location evidence="1 7">Cell inner membrane</location>
        <topology evidence="1 7">Multi-pass membrane protein</topology>
    </subcellularLocation>
</comment>
<evidence type="ECO:0000256" key="4">
    <source>
        <dbReference type="ARBA" id="ARBA00022692"/>
    </source>
</evidence>
<dbReference type="AlphaFoldDB" id="A0A016XCB8"/>
<dbReference type="PANTHER" id="PTHR33362">
    <property type="entry name" value="SIALIC ACID TRAP TRANSPORTER PERMEASE PROTEIN SIAT-RELATED"/>
    <property type="match status" value="1"/>
</dbReference>
<feature type="transmembrane region" description="Helical" evidence="7">
    <location>
        <begin position="255"/>
        <end position="274"/>
    </location>
</feature>
<comment type="caution">
    <text evidence="7">Lacks conserved residue(s) required for the propagation of feature annotation.</text>
</comment>
<feature type="transmembrane region" description="Helical" evidence="7">
    <location>
        <begin position="6"/>
        <end position="39"/>
    </location>
</feature>
<dbReference type="GO" id="GO:0022857">
    <property type="term" value="F:transmembrane transporter activity"/>
    <property type="evidence" value="ECO:0007669"/>
    <property type="project" value="UniProtKB-UniRule"/>
</dbReference>
<evidence type="ECO:0000256" key="3">
    <source>
        <dbReference type="ARBA" id="ARBA00022519"/>
    </source>
</evidence>
<evidence type="ECO:0000259" key="8">
    <source>
        <dbReference type="Pfam" id="PF06808"/>
    </source>
</evidence>
<evidence type="ECO:0000256" key="5">
    <source>
        <dbReference type="ARBA" id="ARBA00022989"/>
    </source>
</evidence>
<comment type="caution">
    <text evidence="9">The sequence shown here is derived from an EMBL/GenBank/DDBJ whole genome shotgun (WGS) entry which is preliminary data.</text>
</comment>
<feature type="transmembrane region" description="Helical" evidence="7">
    <location>
        <begin position="51"/>
        <end position="75"/>
    </location>
</feature>
<feature type="transmembrane region" description="Helical" evidence="7">
    <location>
        <begin position="103"/>
        <end position="129"/>
    </location>
</feature>
<evidence type="ECO:0000256" key="1">
    <source>
        <dbReference type="ARBA" id="ARBA00004429"/>
    </source>
</evidence>
<gene>
    <name evidence="9" type="ORF">AZ34_00800</name>
</gene>
<name>A0A016XCB8_9BURK</name>
<protein>
    <recommendedName>
        <fullName evidence="7">TRAP transporter large permease protein</fullName>
    </recommendedName>
</protein>
<evidence type="ECO:0000313" key="10">
    <source>
        <dbReference type="Proteomes" id="UP000023268"/>
    </source>
</evidence>
<feature type="transmembrane region" description="Helical" evidence="7">
    <location>
        <begin position="329"/>
        <end position="356"/>
    </location>
</feature>
<dbReference type="InterPro" id="IPR010656">
    <property type="entry name" value="DctM"/>
</dbReference>
<evidence type="ECO:0000256" key="7">
    <source>
        <dbReference type="RuleBase" id="RU369079"/>
    </source>
</evidence>
<dbReference type="EMBL" id="JEMG01000001">
    <property type="protein sequence ID" value="EYC49749.1"/>
    <property type="molecule type" value="Genomic_DNA"/>
</dbReference>
<dbReference type="eggNOG" id="COG4664">
    <property type="taxonomic scope" value="Bacteria"/>
</dbReference>
<keyword evidence="5 7" id="KW-1133">Transmembrane helix</keyword>
<dbReference type="NCBIfam" id="TIGR00786">
    <property type="entry name" value="dctM"/>
    <property type="match status" value="1"/>
</dbReference>
<dbReference type="Proteomes" id="UP000023268">
    <property type="component" value="Unassembled WGS sequence"/>
</dbReference>
<feature type="domain" description="TRAP C4-dicarboxylate transport system permease DctM subunit" evidence="8">
    <location>
        <begin position="12"/>
        <end position="431"/>
    </location>
</feature>
<evidence type="ECO:0000313" key="9">
    <source>
        <dbReference type="EMBL" id="EYC49749.1"/>
    </source>
</evidence>
<evidence type="ECO:0000256" key="2">
    <source>
        <dbReference type="ARBA" id="ARBA00022475"/>
    </source>
</evidence>
<dbReference type="PIRSF" id="PIRSF006066">
    <property type="entry name" value="HI0050"/>
    <property type="match status" value="1"/>
</dbReference>
<feature type="transmembrane region" description="Helical" evidence="7">
    <location>
        <begin position="414"/>
        <end position="435"/>
    </location>
</feature>